<sequence length="175" mass="18491">MAVHGLKVAAGGGFHRQQCNDLEQVVLHDIAQAAGAFIEGATTLDAEPLGQRDLHAGDVVAIPDRFEKGVGEAEVQEVHDCLLAQKVVDAEDRVIGKSLQCDPVELSRGGQIAAERLFDDDPPAIGQAGGLEPTNDRGEQGGWDSQVELRALRAAQGNSQRIEGGRILVVTADVL</sequence>
<accession>A0A1J5PHS2</accession>
<evidence type="ECO:0000313" key="2">
    <source>
        <dbReference type="EMBL" id="OIQ67084.1"/>
    </source>
</evidence>
<reference evidence="2" key="1">
    <citation type="submission" date="2016-10" db="EMBL/GenBank/DDBJ databases">
        <title>Sequence of Gallionella enrichment culture.</title>
        <authorList>
            <person name="Poehlein A."/>
            <person name="Muehling M."/>
            <person name="Daniel R."/>
        </authorList>
    </citation>
    <scope>NUCLEOTIDE SEQUENCE</scope>
</reference>
<comment type="caution">
    <text evidence="2">The sequence shown here is derived from an EMBL/GenBank/DDBJ whole genome shotgun (WGS) entry which is preliminary data.</text>
</comment>
<organism evidence="2">
    <name type="scientific">mine drainage metagenome</name>
    <dbReference type="NCBI Taxonomy" id="410659"/>
    <lineage>
        <taxon>unclassified sequences</taxon>
        <taxon>metagenomes</taxon>
        <taxon>ecological metagenomes</taxon>
    </lineage>
</organism>
<name>A0A1J5PHS2_9ZZZZ</name>
<dbReference type="AlphaFoldDB" id="A0A1J5PHS2"/>
<dbReference type="EMBL" id="MLJW01006163">
    <property type="protein sequence ID" value="OIQ67084.1"/>
    <property type="molecule type" value="Genomic_DNA"/>
</dbReference>
<proteinExistence type="predicted"/>
<evidence type="ECO:0000256" key="1">
    <source>
        <dbReference type="SAM" id="MobiDB-lite"/>
    </source>
</evidence>
<gene>
    <name evidence="2" type="ORF">GALL_513420</name>
</gene>
<feature type="region of interest" description="Disordered" evidence="1">
    <location>
        <begin position="121"/>
        <end position="142"/>
    </location>
</feature>
<protein>
    <submittedName>
        <fullName evidence="2">Uncharacterized protein</fullName>
    </submittedName>
</protein>